<name>A0A0J7IFY7_9FLAO</name>
<sequence length="296" mass="33903">MPNRRKNCWQDFKKDNRNMSNTCTLCQSELVSMDTLLGENRLSDGGKLCNKCLEKVSGINQELLYNLHEFSIDDIKSLVQNTVTEQEKPIEKSEELNISIFENAEPGSMPRELYKRRLKEIKYELIQVNANLSMFTKGEIKELPRILNTGERIIAATDAQLSGTLDAGILLVTHHRMVSVSKGVFSALKVNEYLNEVINEISIVKNPLSPVIKIHMKEGVVEFECFFDKDDAERFYSSIEKIYNTPKSEKQVTEVKEVSSEHIFEQLEKLGKLRENGILTEEEFAEQKKKLLGQLP</sequence>
<comment type="caution">
    <text evidence="3">The sequence shown here is derived from an EMBL/GenBank/DDBJ whole genome shotgun (WGS) entry which is preliminary data.</text>
</comment>
<organism evidence="3 4">
    <name type="scientific">Chryseobacterium angstadtii</name>
    <dbReference type="NCBI Taxonomy" id="558151"/>
    <lineage>
        <taxon>Bacteria</taxon>
        <taxon>Pseudomonadati</taxon>
        <taxon>Bacteroidota</taxon>
        <taxon>Flavobacteriia</taxon>
        <taxon>Flavobacteriales</taxon>
        <taxon>Weeksellaceae</taxon>
        <taxon>Chryseobacterium group</taxon>
        <taxon>Chryseobacterium</taxon>
    </lineage>
</organism>
<feature type="domain" description="SHOCT" evidence="1">
    <location>
        <begin position="265"/>
        <end position="292"/>
    </location>
</feature>
<feature type="domain" description="YokE-like PH" evidence="2">
    <location>
        <begin position="147"/>
        <end position="240"/>
    </location>
</feature>
<dbReference type="AlphaFoldDB" id="A0A0J7IFY7"/>
<evidence type="ECO:0000259" key="2">
    <source>
        <dbReference type="Pfam" id="PF14470"/>
    </source>
</evidence>
<gene>
    <name evidence="3" type="ORF">ACM46_12035</name>
</gene>
<dbReference type="STRING" id="558151.ACM46_12035"/>
<dbReference type="PATRIC" id="fig|558151.6.peg.2539"/>
<reference evidence="3 4" key="1">
    <citation type="journal article" date="2013" name="Int. J. Syst. Evol. Microbiol.">
        <title>Chryseobacterium angstadtii sp. nov., isolated from a newt tank.</title>
        <authorList>
            <person name="Kirk K.E."/>
            <person name="Hoffman J.A."/>
            <person name="Smith K.A."/>
            <person name="Strahan B.L."/>
            <person name="Failor K.C."/>
            <person name="Krebs J.E."/>
            <person name="Gale A.N."/>
            <person name="Do T.D."/>
            <person name="Sontag T.C."/>
            <person name="Batties A.M."/>
            <person name="Mistiszyn K."/>
            <person name="Newman J.D."/>
        </authorList>
    </citation>
    <scope>NUCLEOTIDE SEQUENCE [LARGE SCALE GENOMIC DNA]</scope>
    <source>
        <strain evidence="3 4">KM</strain>
    </source>
</reference>
<keyword evidence="4" id="KW-1185">Reference proteome</keyword>
<evidence type="ECO:0008006" key="5">
    <source>
        <dbReference type="Google" id="ProtNLM"/>
    </source>
</evidence>
<dbReference type="Pfam" id="PF14470">
    <property type="entry name" value="bPH_3"/>
    <property type="match status" value="1"/>
</dbReference>
<evidence type="ECO:0000313" key="3">
    <source>
        <dbReference type="EMBL" id="KMQ64929.1"/>
    </source>
</evidence>
<evidence type="ECO:0000259" key="1">
    <source>
        <dbReference type="Pfam" id="PF09851"/>
    </source>
</evidence>
<dbReference type="EMBL" id="LFND01000003">
    <property type="protein sequence ID" value="KMQ64929.1"/>
    <property type="molecule type" value="Genomic_DNA"/>
</dbReference>
<dbReference type="InterPro" id="IPR018649">
    <property type="entry name" value="SHOCT"/>
</dbReference>
<proteinExistence type="predicted"/>
<dbReference type="Proteomes" id="UP000036261">
    <property type="component" value="Unassembled WGS sequence"/>
</dbReference>
<dbReference type="InterPro" id="IPR039519">
    <property type="entry name" value="YokE-like_PH"/>
</dbReference>
<dbReference type="Pfam" id="PF09851">
    <property type="entry name" value="SHOCT"/>
    <property type="match status" value="1"/>
</dbReference>
<protein>
    <recommendedName>
        <fullName evidence="5">SHOCT domain-containing protein</fullName>
    </recommendedName>
</protein>
<evidence type="ECO:0000313" key="4">
    <source>
        <dbReference type="Proteomes" id="UP000036261"/>
    </source>
</evidence>
<accession>A0A0J7IFY7</accession>